<dbReference type="EMBL" id="BAAADV010000003">
    <property type="protein sequence ID" value="GAA0673142.1"/>
    <property type="molecule type" value="Genomic_DNA"/>
</dbReference>
<feature type="transmembrane region" description="Helical" evidence="1">
    <location>
        <begin position="135"/>
        <end position="158"/>
    </location>
</feature>
<gene>
    <name evidence="3" type="ORF">GCM10009020_20100</name>
</gene>
<dbReference type="Pfam" id="PF13796">
    <property type="entry name" value="Sensor"/>
    <property type="match status" value="1"/>
</dbReference>
<protein>
    <recommendedName>
        <fullName evidence="2">Putative sensor domain-containing protein</fullName>
    </recommendedName>
</protein>
<dbReference type="AlphaFoldDB" id="A0AAV3TAH4"/>
<accession>A0AAV3TAH4</accession>
<evidence type="ECO:0000313" key="3">
    <source>
        <dbReference type="EMBL" id="GAA0673142.1"/>
    </source>
</evidence>
<feature type="domain" description="Putative sensor" evidence="2">
    <location>
        <begin position="39"/>
        <end position="250"/>
    </location>
</feature>
<feature type="transmembrane region" description="Helical" evidence="1">
    <location>
        <begin position="64"/>
        <end position="87"/>
    </location>
</feature>
<keyword evidence="1" id="KW-0472">Membrane</keyword>
<comment type="caution">
    <text evidence="3">The sequence shown here is derived from an EMBL/GenBank/DDBJ whole genome shotgun (WGS) entry which is preliminary data.</text>
</comment>
<sequence>MNERITTASEATSDWTAARAARWFFGVPLRPRTYANLAYLAFAFPLGLAYFVFLVVGFSVGASLLILLVGLPILLFVVFVASQIAAVERTLAEVLLDADIPADEAEPAEGPIEWLTGLLLNLGTWKGIAFLFSKFVIGIATFVALVTGASFALTLLLAPLHYGNEHVGIHFGRPVHVEIPDLIYQHDGWTVGLAMPFDATIQAGEVISTLADTVWGALLISAVGVLVALVVLHLFNALAWLCARYTELMLSRTPPSLLAEWRARQADAQTAGDR</sequence>
<keyword evidence="1" id="KW-0812">Transmembrane</keyword>
<keyword evidence="1" id="KW-1133">Transmembrane helix</keyword>
<dbReference type="Proteomes" id="UP001500420">
    <property type="component" value="Unassembled WGS sequence"/>
</dbReference>
<name>A0AAV3TAH4_9EURY</name>
<dbReference type="InterPro" id="IPR025828">
    <property type="entry name" value="Put_sensor_dom"/>
</dbReference>
<dbReference type="RefSeq" id="WP_343773864.1">
    <property type="nucleotide sequence ID" value="NZ_BAAADV010000003.1"/>
</dbReference>
<feature type="transmembrane region" description="Helical" evidence="1">
    <location>
        <begin position="214"/>
        <end position="242"/>
    </location>
</feature>
<evidence type="ECO:0000256" key="1">
    <source>
        <dbReference type="SAM" id="Phobius"/>
    </source>
</evidence>
<evidence type="ECO:0000259" key="2">
    <source>
        <dbReference type="Pfam" id="PF13796"/>
    </source>
</evidence>
<proteinExistence type="predicted"/>
<reference evidence="3 4" key="1">
    <citation type="journal article" date="2019" name="Int. J. Syst. Evol. Microbiol.">
        <title>The Global Catalogue of Microorganisms (GCM) 10K type strain sequencing project: providing services to taxonomists for standard genome sequencing and annotation.</title>
        <authorList>
            <consortium name="The Broad Institute Genomics Platform"/>
            <consortium name="The Broad Institute Genome Sequencing Center for Infectious Disease"/>
            <person name="Wu L."/>
            <person name="Ma J."/>
        </authorList>
    </citation>
    <scope>NUCLEOTIDE SEQUENCE [LARGE SCALE GENOMIC DNA]</scope>
    <source>
        <strain evidence="3 4">JCM 16328</strain>
    </source>
</reference>
<feature type="transmembrane region" description="Helical" evidence="1">
    <location>
        <begin position="37"/>
        <end position="58"/>
    </location>
</feature>
<keyword evidence="4" id="KW-1185">Reference proteome</keyword>
<evidence type="ECO:0000313" key="4">
    <source>
        <dbReference type="Proteomes" id="UP001500420"/>
    </source>
</evidence>
<organism evidence="3 4">
    <name type="scientific">Natronoarchaeum mannanilyticum</name>
    <dbReference type="NCBI Taxonomy" id="926360"/>
    <lineage>
        <taxon>Archaea</taxon>
        <taxon>Methanobacteriati</taxon>
        <taxon>Methanobacteriota</taxon>
        <taxon>Stenosarchaea group</taxon>
        <taxon>Halobacteria</taxon>
        <taxon>Halobacteriales</taxon>
        <taxon>Natronoarchaeaceae</taxon>
    </lineage>
</organism>